<evidence type="ECO:0000256" key="1">
    <source>
        <dbReference type="ARBA" id="ARBA00022801"/>
    </source>
</evidence>
<name>A0A9D1N261_9FIRM</name>
<dbReference type="Proteomes" id="UP000824128">
    <property type="component" value="Unassembled WGS sequence"/>
</dbReference>
<gene>
    <name evidence="3" type="ORF">IAD24_01110</name>
</gene>
<reference evidence="3" key="2">
    <citation type="journal article" date="2021" name="PeerJ">
        <title>Extensive microbial diversity within the chicken gut microbiome revealed by metagenomics and culture.</title>
        <authorList>
            <person name="Gilroy R."/>
            <person name="Ravi A."/>
            <person name="Getino M."/>
            <person name="Pursley I."/>
            <person name="Horton D.L."/>
            <person name="Alikhan N.F."/>
            <person name="Baker D."/>
            <person name="Gharbi K."/>
            <person name="Hall N."/>
            <person name="Watson M."/>
            <person name="Adriaenssens E.M."/>
            <person name="Foster-Nyarko E."/>
            <person name="Jarju S."/>
            <person name="Secka A."/>
            <person name="Antonio M."/>
            <person name="Oren A."/>
            <person name="Chaudhuri R.R."/>
            <person name="La Ragione R."/>
            <person name="Hildebrand F."/>
            <person name="Pallen M.J."/>
        </authorList>
    </citation>
    <scope>NUCLEOTIDE SEQUENCE</scope>
    <source>
        <strain evidence="3">ChiGjej2B2-16831</strain>
    </source>
</reference>
<dbReference type="InterPro" id="IPR006674">
    <property type="entry name" value="HD_domain"/>
</dbReference>
<dbReference type="Pfam" id="PF01966">
    <property type="entry name" value="HD"/>
    <property type="match status" value="1"/>
</dbReference>
<dbReference type="InterPro" id="IPR050798">
    <property type="entry name" value="YhaM_exoribonuc/phosphodiest"/>
</dbReference>
<sequence>MSRMRMLSVLPAGQLNFEGFCIVRACQVRTNVKGTPYLDLVLADCEGEAVAKLWDYAPEMGTFTSEDIVKVRGVVTTWKDTEQLKIDRIRHATQDDGYDLSLLLPCAPFDPAWLYDELYGLAGGFENEELRMLVQYLMREHKEALLRFPAALKLHHATRGGLLHHCWTIVQAARGICDTYPLLDRELVFAGAILHDIGKLFELETGRLGLASAYTAPGQLLGHISIGVSMIREAGQLLGLSDETVLLMSHMLLSHHEKAEFGSPKPPMFPEAEVLSELDLLDSRLYAMFSALDGVQPGAFTERIWSLDNRMLYRRR</sequence>
<keyword evidence="1" id="KW-0378">Hydrolase</keyword>
<evidence type="ECO:0000313" key="3">
    <source>
        <dbReference type="EMBL" id="HIU93734.1"/>
    </source>
</evidence>
<accession>A0A9D1N261</accession>
<proteinExistence type="predicted"/>
<organism evidence="3 4">
    <name type="scientific">Candidatus Aphodomorpha intestinavium</name>
    <dbReference type="NCBI Taxonomy" id="2840672"/>
    <lineage>
        <taxon>Bacteria</taxon>
        <taxon>Bacillati</taxon>
        <taxon>Bacillota</taxon>
        <taxon>Clostridia</taxon>
        <taxon>Eubacteriales</taxon>
        <taxon>Candidatus Aphodomorpha</taxon>
    </lineage>
</organism>
<dbReference type="InterPro" id="IPR003607">
    <property type="entry name" value="HD/PDEase_dom"/>
</dbReference>
<dbReference type="Gene3D" id="1.10.3210.10">
    <property type="entry name" value="Hypothetical protein af1432"/>
    <property type="match status" value="1"/>
</dbReference>
<dbReference type="EMBL" id="DVNZ01000036">
    <property type="protein sequence ID" value="HIU93734.1"/>
    <property type="molecule type" value="Genomic_DNA"/>
</dbReference>
<dbReference type="GO" id="GO:0016787">
    <property type="term" value="F:hydrolase activity"/>
    <property type="evidence" value="ECO:0007669"/>
    <property type="project" value="UniProtKB-KW"/>
</dbReference>
<dbReference type="NCBIfam" id="TIGR00277">
    <property type="entry name" value="HDIG"/>
    <property type="match status" value="1"/>
</dbReference>
<evidence type="ECO:0000313" key="4">
    <source>
        <dbReference type="Proteomes" id="UP000824128"/>
    </source>
</evidence>
<dbReference type="InterPro" id="IPR006675">
    <property type="entry name" value="HDIG_dom"/>
</dbReference>
<dbReference type="GO" id="GO:0031125">
    <property type="term" value="P:rRNA 3'-end processing"/>
    <property type="evidence" value="ECO:0007669"/>
    <property type="project" value="TreeGrafter"/>
</dbReference>
<dbReference type="SMART" id="SM00471">
    <property type="entry name" value="HDc"/>
    <property type="match status" value="1"/>
</dbReference>
<dbReference type="PANTHER" id="PTHR37294:SF1">
    <property type="entry name" value="3'-5' EXORIBONUCLEASE YHAM"/>
    <property type="match status" value="1"/>
</dbReference>
<dbReference type="SUPFAM" id="SSF109604">
    <property type="entry name" value="HD-domain/PDEase-like"/>
    <property type="match status" value="1"/>
</dbReference>
<dbReference type="CDD" id="cd04492">
    <property type="entry name" value="YhaM_OBF_like"/>
    <property type="match status" value="1"/>
</dbReference>
<dbReference type="PANTHER" id="PTHR37294">
    <property type="entry name" value="3'-5' EXORIBONUCLEASE YHAM"/>
    <property type="match status" value="1"/>
</dbReference>
<comment type="caution">
    <text evidence="3">The sequence shown here is derived from an EMBL/GenBank/DDBJ whole genome shotgun (WGS) entry which is preliminary data.</text>
</comment>
<feature type="domain" description="HD/PDEase" evidence="2">
    <location>
        <begin position="158"/>
        <end position="293"/>
    </location>
</feature>
<evidence type="ECO:0000259" key="2">
    <source>
        <dbReference type="SMART" id="SM00471"/>
    </source>
</evidence>
<reference evidence="3" key="1">
    <citation type="submission" date="2020-10" db="EMBL/GenBank/DDBJ databases">
        <authorList>
            <person name="Gilroy R."/>
        </authorList>
    </citation>
    <scope>NUCLEOTIDE SEQUENCE</scope>
    <source>
        <strain evidence="3">ChiGjej2B2-16831</strain>
    </source>
</reference>
<dbReference type="AlphaFoldDB" id="A0A9D1N261"/>
<dbReference type="CDD" id="cd00077">
    <property type="entry name" value="HDc"/>
    <property type="match status" value="1"/>
</dbReference>
<protein>
    <submittedName>
        <fullName evidence="3">HD domain-containing protein</fullName>
    </submittedName>
</protein>